<evidence type="ECO:0000313" key="1">
    <source>
        <dbReference type="EMBL" id="KAK2146665.1"/>
    </source>
</evidence>
<dbReference type="Proteomes" id="UP001208570">
    <property type="component" value="Unassembled WGS sequence"/>
</dbReference>
<keyword evidence="2" id="KW-1185">Reference proteome</keyword>
<sequence length="92" mass="10850">LIRKIKLSACVPLTGIINKSLEIGEVPNSLKLSKVERIYGSKYKDEFNNYTPVTLFQFTSKILEKFIHKRLYYFFAFEILFLQKPRWVSTQA</sequence>
<protein>
    <submittedName>
        <fullName evidence="1">Uncharacterized protein</fullName>
    </submittedName>
</protein>
<proteinExistence type="predicted"/>
<name>A0AAD9MV79_9ANNE</name>
<feature type="non-terminal residue" evidence="1">
    <location>
        <position position="1"/>
    </location>
</feature>
<dbReference type="EMBL" id="JAODUP010000590">
    <property type="protein sequence ID" value="KAK2146665.1"/>
    <property type="molecule type" value="Genomic_DNA"/>
</dbReference>
<organism evidence="1 2">
    <name type="scientific">Paralvinella palmiformis</name>
    <dbReference type="NCBI Taxonomy" id="53620"/>
    <lineage>
        <taxon>Eukaryota</taxon>
        <taxon>Metazoa</taxon>
        <taxon>Spiralia</taxon>
        <taxon>Lophotrochozoa</taxon>
        <taxon>Annelida</taxon>
        <taxon>Polychaeta</taxon>
        <taxon>Sedentaria</taxon>
        <taxon>Canalipalpata</taxon>
        <taxon>Terebellida</taxon>
        <taxon>Terebelliformia</taxon>
        <taxon>Alvinellidae</taxon>
        <taxon>Paralvinella</taxon>
    </lineage>
</organism>
<dbReference type="AlphaFoldDB" id="A0AAD9MV79"/>
<reference evidence="1" key="1">
    <citation type="journal article" date="2023" name="Mol. Biol. Evol.">
        <title>Third-Generation Sequencing Reveals the Adaptive Role of the Epigenome in Three Deep-Sea Polychaetes.</title>
        <authorList>
            <person name="Perez M."/>
            <person name="Aroh O."/>
            <person name="Sun Y."/>
            <person name="Lan Y."/>
            <person name="Juniper S.K."/>
            <person name="Young C.R."/>
            <person name="Angers B."/>
            <person name="Qian P.Y."/>
        </authorList>
    </citation>
    <scope>NUCLEOTIDE SEQUENCE</scope>
    <source>
        <strain evidence="1">P08H-3</strain>
    </source>
</reference>
<gene>
    <name evidence="1" type="ORF">LSH36_590g00007</name>
</gene>
<comment type="caution">
    <text evidence="1">The sequence shown here is derived from an EMBL/GenBank/DDBJ whole genome shotgun (WGS) entry which is preliminary data.</text>
</comment>
<evidence type="ECO:0000313" key="2">
    <source>
        <dbReference type="Proteomes" id="UP001208570"/>
    </source>
</evidence>
<accession>A0AAD9MV79</accession>